<dbReference type="Proteomes" id="UP001385951">
    <property type="component" value="Unassembled WGS sequence"/>
</dbReference>
<comment type="caution">
    <text evidence="2">The sequence shown here is derived from an EMBL/GenBank/DDBJ whole genome shotgun (WGS) entry which is preliminary data.</text>
</comment>
<keyword evidence="3" id="KW-1185">Reference proteome</keyword>
<accession>A0AAW0GJC6</accession>
<organism evidence="2 3">
    <name type="scientific">Cerrena zonata</name>
    <dbReference type="NCBI Taxonomy" id="2478898"/>
    <lineage>
        <taxon>Eukaryota</taxon>
        <taxon>Fungi</taxon>
        <taxon>Dikarya</taxon>
        <taxon>Basidiomycota</taxon>
        <taxon>Agaricomycotina</taxon>
        <taxon>Agaricomycetes</taxon>
        <taxon>Polyporales</taxon>
        <taxon>Cerrenaceae</taxon>
        <taxon>Cerrena</taxon>
    </lineage>
</organism>
<dbReference type="EMBL" id="JASBNA010000004">
    <property type="protein sequence ID" value="KAK7692767.1"/>
    <property type="molecule type" value="Genomic_DNA"/>
</dbReference>
<proteinExistence type="predicted"/>
<dbReference type="AlphaFoldDB" id="A0AAW0GJC6"/>
<feature type="transmembrane region" description="Helical" evidence="1">
    <location>
        <begin position="28"/>
        <end position="46"/>
    </location>
</feature>
<keyword evidence="1" id="KW-1133">Transmembrane helix</keyword>
<keyword evidence="1" id="KW-0472">Membrane</keyword>
<evidence type="ECO:0000313" key="2">
    <source>
        <dbReference type="EMBL" id="KAK7692767.1"/>
    </source>
</evidence>
<evidence type="ECO:0000313" key="3">
    <source>
        <dbReference type="Proteomes" id="UP001385951"/>
    </source>
</evidence>
<sequence>MQSDSLASAYNFNVVTSQSANLSLVGQIILYTLLALLAVVFIGGCYHMCTRSWLDRDDIESPSRFEQWSSTQHDTIPPPIPIISSRRVAKPKSLQATKEVDITDIEKADTEKLESGKFAVDIVKVEVIEVEAASEREADRVLLPGMCTSSSRASSISSDSCDSPILKTPELPTIDAVPTIVFQTSDSGPNIPPSTTCDFPLSASSLEIQMLLATHAHLQVGPDVKPETLLKVPTMSWTGRILEPGEPELPSSCSLTEENDFDAKDWDESDDSICLIYDLTRPLTPMPSTPRDLDEAVTSSLVASLSLDLDSILLAAEKRFGDSPEYGRAEYGLNADISESIDEDSIYVGIVPMNDKPSRNSTDVVISPTTSS</sequence>
<gene>
    <name evidence="2" type="ORF">QCA50_004400</name>
</gene>
<protein>
    <submittedName>
        <fullName evidence="2">Uncharacterized protein</fullName>
    </submittedName>
</protein>
<evidence type="ECO:0000256" key="1">
    <source>
        <dbReference type="SAM" id="Phobius"/>
    </source>
</evidence>
<reference evidence="2 3" key="1">
    <citation type="submission" date="2022-09" db="EMBL/GenBank/DDBJ databases">
        <authorList>
            <person name="Palmer J.M."/>
        </authorList>
    </citation>
    <scope>NUCLEOTIDE SEQUENCE [LARGE SCALE GENOMIC DNA]</scope>
    <source>
        <strain evidence="2 3">DSM 7382</strain>
    </source>
</reference>
<name>A0AAW0GJC6_9APHY</name>
<keyword evidence="1" id="KW-0812">Transmembrane</keyword>